<protein>
    <submittedName>
        <fullName evidence="1">Uncharacterized protein</fullName>
    </submittedName>
</protein>
<dbReference type="Pfam" id="PF13424">
    <property type="entry name" value="TPR_12"/>
    <property type="match status" value="1"/>
</dbReference>
<keyword evidence="2" id="KW-1185">Reference proteome</keyword>
<comment type="caution">
    <text evidence="1">The sequence shown here is derived from an EMBL/GenBank/DDBJ whole genome shotgun (WGS) entry which is preliminary data.</text>
</comment>
<dbReference type="InterPro" id="IPR011990">
    <property type="entry name" value="TPR-like_helical_dom_sf"/>
</dbReference>
<sequence>MARRLKLPGSDSRDADLCQLFSRWLNEEEDASWLMILDNADNADLVFPRVESVVPETANDTRDALIHFLPKRLGAQRYLLVTTRSRHMGEDLAEEGECIATTMSIQQYLTALEEHETNLKDFLTKELQDPRRQRGFPNSVFRTWKLSLDQILAQDPLAGKLLSLMSMLDRQHIPKNLLQSSTERQVDFEMALGMLEGFTLITKELKAEAVTLHPLVQASIQYWLEETQSRYKTAQEALELLERKFPSDDYYEEYGSECELLFPHAQAVLYHSRLSENMTVRLASLSYNLAWFESWKGKYDAALQSASEAYSVHQAVSGELARETLRSLDLRGVLLSRQGKFGAAEEVLRRALDGYDKASIPNDEERMDCISHLADALQSQGNLKEAENLCRTGLDEVHDCPGNENLHTLGLINRLASVLRKQNKFKEAEQLAPRAVEGRKRILGIQN</sequence>
<dbReference type="Gene3D" id="1.25.40.10">
    <property type="entry name" value="Tetratricopeptide repeat domain"/>
    <property type="match status" value="1"/>
</dbReference>
<dbReference type="InterPro" id="IPR053137">
    <property type="entry name" value="NLR-like"/>
</dbReference>
<gene>
    <name evidence="1" type="ORF">OEA41_008024</name>
</gene>
<dbReference type="SUPFAM" id="SSF48452">
    <property type="entry name" value="TPR-like"/>
    <property type="match status" value="2"/>
</dbReference>
<name>A0AAE0DNM7_9LECA</name>
<proteinExistence type="predicted"/>
<dbReference type="PANTHER" id="PTHR46082:SF6">
    <property type="entry name" value="AAA+ ATPASE DOMAIN-CONTAINING PROTEIN-RELATED"/>
    <property type="match status" value="1"/>
</dbReference>
<organism evidence="1 2">
    <name type="scientific">Lepraria neglecta</name>
    <dbReference type="NCBI Taxonomy" id="209136"/>
    <lineage>
        <taxon>Eukaryota</taxon>
        <taxon>Fungi</taxon>
        <taxon>Dikarya</taxon>
        <taxon>Ascomycota</taxon>
        <taxon>Pezizomycotina</taxon>
        <taxon>Lecanoromycetes</taxon>
        <taxon>OSLEUM clade</taxon>
        <taxon>Lecanoromycetidae</taxon>
        <taxon>Lecanorales</taxon>
        <taxon>Lecanorineae</taxon>
        <taxon>Stereocaulaceae</taxon>
        <taxon>Lepraria</taxon>
    </lineage>
</organism>
<evidence type="ECO:0000313" key="2">
    <source>
        <dbReference type="Proteomes" id="UP001276659"/>
    </source>
</evidence>
<reference evidence="1" key="1">
    <citation type="submission" date="2022-11" db="EMBL/GenBank/DDBJ databases">
        <title>Chromosomal genome sequence assembly and mating type (MAT) locus characterization of the leprose asexual lichenized fungus Lepraria neglecta (Nyl.) Erichsen.</title>
        <authorList>
            <person name="Allen J.L."/>
            <person name="Pfeffer B."/>
        </authorList>
    </citation>
    <scope>NUCLEOTIDE SEQUENCE</scope>
    <source>
        <strain evidence="1">Allen 5258</strain>
    </source>
</reference>
<dbReference type="EMBL" id="JASNWA010000004">
    <property type="protein sequence ID" value="KAK3176699.1"/>
    <property type="molecule type" value="Genomic_DNA"/>
</dbReference>
<dbReference type="Proteomes" id="UP001276659">
    <property type="component" value="Unassembled WGS sequence"/>
</dbReference>
<accession>A0AAE0DNM7</accession>
<evidence type="ECO:0000313" key="1">
    <source>
        <dbReference type="EMBL" id="KAK3176699.1"/>
    </source>
</evidence>
<dbReference type="AlphaFoldDB" id="A0AAE0DNM7"/>
<dbReference type="PANTHER" id="PTHR46082">
    <property type="entry name" value="ATP/GTP-BINDING PROTEIN-RELATED"/>
    <property type="match status" value="1"/>
</dbReference>
<dbReference type="Pfam" id="PF13374">
    <property type="entry name" value="TPR_10"/>
    <property type="match status" value="2"/>
</dbReference>